<gene>
    <name evidence="21" type="ORF">LOD99_2960</name>
</gene>
<evidence type="ECO:0000259" key="19">
    <source>
        <dbReference type="Pfam" id="PF18198"/>
    </source>
</evidence>
<dbReference type="Gene3D" id="6.10.140.1060">
    <property type="match status" value="1"/>
</dbReference>
<evidence type="ECO:0000256" key="8">
    <source>
        <dbReference type="ARBA" id="ARBA00023054"/>
    </source>
</evidence>
<dbReference type="Pfam" id="PF18199">
    <property type="entry name" value="Dynein_C"/>
    <property type="match status" value="1"/>
</dbReference>
<protein>
    <submittedName>
        <fullName evidence="21">Dynein heavy chain 12, axonemal-like</fullName>
    </submittedName>
</protein>
<keyword evidence="6" id="KW-0067">ATP-binding</keyword>
<dbReference type="Gene3D" id="3.40.50.300">
    <property type="entry name" value="P-loop containing nucleotide triphosphate hydrolases"/>
    <property type="match status" value="3"/>
</dbReference>
<dbReference type="SUPFAM" id="SSF52540">
    <property type="entry name" value="P-loop containing nucleoside triphosphate hydrolases"/>
    <property type="match status" value="1"/>
</dbReference>
<feature type="domain" description="Dynein heavy chain region D6 P-loop" evidence="14">
    <location>
        <begin position="1332"/>
        <end position="1445"/>
    </location>
</feature>
<dbReference type="GO" id="GO:0007018">
    <property type="term" value="P:microtubule-based movement"/>
    <property type="evidence" value="ECO:0007669"/>
    <property type="project" value="InterPro"/>
</dbReference>
<keyword evidence="5" id="KW-0547">Nucleotide-binding</keyword>
<organism evidence="21 22">
    <name type="scientific">Oopsacas minuta</name>
    <dbReference type="NCBI Taxonomy" id="111878"/>
    <lineage>
        <taxon>Eukaryota</taxon>
        <taxon>Metazoa</taxon>
        <taxon>Porifera</taxon>
        <taxon>Hexactinellida</taxon>
        <taxon>Hexasterophora</taxon>
        <taxon>Lyssacinosida</taxon>
        <taxon>Leucopsacidae</taxon>
        <taxon>Oopsacas</taxon>
    </lineage>
</organism>
<comment type="subcellular location">
    <subcellularLocation>
        <location evidence="1">Cytoplasm</location>
        <location evidence="1">Cytoskeleton</location>
        <location evidence="1">Cilium axoneme</location>
    </subcellularLocation>
</comment>
<dbReference type="Gene3D" id="1.20.920.20">
    <property type="match status" value="1"/>
</dbReference>
<dbReference type="InterPro" id="IPR042219">
    <property type="entry name" value="AAA_lid_11_sf"/>
</dbReference>
<dbReference type="PANTHER" id="PTHR22878:SF70">
    <property type="entry name" value="DYNEIN HEAVY CHAIN 2, AXONEMAL"/>
    <property type="match status" value="1"/>
</dbReference>
<evidence type="ECO:0000256" key="11">
    <source>
        <dbReference type="ARBA" id="ARBA00023212"/>
    </source>
</evidence>
<proteinExistence type="inferred from homology"/>
<dbReference type="Pfam" id="PF12780">
    <property type="entry name" value="AAA_8"/>
    <property type="match status" value="1"/>
</dbReference>
<keyword evidence="9" id="KW-0969">Cilium</keyword>
<comment type="similarity">
    <text evidence="2">Belongs to the dynein heavy chain family.</text>
</comment>
<evidence type="ECO:0000256" key="2">
    <source>
        <dbReference type="ARBA" id="ARBA00008887"/>
    </source>
</evidence>
<keyword evidence="12" id="KW-0966">Cell projection</keyword>
<evidence type="ECO:0000256" key="12">
    <source>
        <dbReference type="ARBA" id="ARBA00023273"/>
    </source>
</evidence>
<dbReference type="InterPro" id="IPR043160">
    <property type="entry name" value="Dynein_C_barrel"/>
</dbReference>
<dbReference type="Pfam" id="PF17857">
    <property type="entry name" value="AAA_lid_1"/>
    <property type="match status" value="1"/>
</dbReference>
<evidence type="ECO:0000256" key="10">
    <source>
        <dbReference type="ARBA" id="ARBA00023175"/>
    </source>
</evidence>
<dbReference type="FunFam" id="1.10.8.1220:FF:000001">
    <property type="entry name" value="Dynein axonemal heavy chain 5"/>
    <property type="match status" value="1"/>
</dbReference>
<feature type="coiled-coil region" evidence="13">
    <location>
        <begin position="718"/>
        <end position="783"/>
    </location>
</feature>
<reference evidence="21 22" key="1">
    <citation type="journal article" date="2023" name="BMC Biol.">
        <title>The compact genome of the sponge Oopsacas minuta (Hexactinellida) is lacking key metazoan core genes.</title>
        <authorList>
            <person name="Santini S."/>
            <person name="Schenkelaars Q."/>
            <person name="Jourda C."/>
            <person name="Duchesne M."/>
            <person name="Belahbib H."/>
            <person name="Rocher C."/>
            <person name="Selva M."/>
            <person name="Riesgo A."/>
            <person name="Vervoort M."/>
            <person name="Leys S.P."/>
            <person name="Kodjabachian L."/>
            <person name="Le Bivic A."/>
            <person name="Borchiellini C."/>
            <person name="Claverie J.M."/>
            <person name="Renard E."/>
        </authorList>
    </citation>
    <scope>NUCLEOTIDE SEQUENCE [LARGE SCALE GENOMIC DNA]</scope>
    <source>
        <strain evidence="21">SPO-2</strain>
    </source>
</reference>
<dbReference type="GO" id="GO:0008569">
    <property type="term" value="F:minus-end-directed microtubule motor activity"/>
    <property type="evidence" value="ECO:0007669"/>
    <property type="project" value="InterPro"/>
</dbReference>
<keyword evidence="8 13" id="KW-0175">Coiled coil</keyword>
<dbReference type="InterPro" id="IPR024317">
    <property type="entry name" value="Dynein_heavy_chain_D4_dom"/>
</dbReference>
<dbReference type="FunFam" id="3.10.490.20:FF:000001">
    <property type="entry name" value="dynein heavy chain 7, axonemal"/>
    <property type="match status" value="1"/>
</dbReference>
<dbReference type="Pfam" id="PF12781">
    <property type="entry name" value="AAA_9"/>
    <property type="match status" value="1"/>
</dbReference>
<sequence>MGPPSGGRNPITMRFSRHFNICSMNTFSDETMTRIFSTIFNVSLRDRNFPSEYFTTGSQIVSATMDMYKSAMENLLPTPTKSHYVFNLRDFSRVILGTLLIEPQCIENKRSFIRLWAHEVYRVFYDRLVDDADRTWLHKKLKNLCKTHFKEEFGVVFKHLATQSQPSEDDMRSLMFGDYLKPEAEVKLYEEVLGLDEFTLVVEQALEEYNQTHKTRMNLVIFRYVLEHLSRISRILKQPGGNALLVGVGGSGRQSLTRLATHMSDFDIFQPEISKSYGDLEWKEDLKKVLKAAGKEGKTTVFLLADTQIKSESFLEDVDGLLNAGEVPNLFAVDEKAEIMEAMRPIAMRQDKDAEFTPLMLLNLFTQRCREHLHIILAMSPIGDAFRNRVRKFPSLINCCTIDWFQAWPDDALQLVAQKFLEEVELTDKVRTEIVYVCKHFHQSARILSERYLEEMSRHNYITPTSYLELITSFKTLLGKKRSEVVRSKRRYEVGLEKLEFAASQVAQMQKELEELQPQLKIAAIDNDKMMIVIDKETIEVAAKKEVVVKEEASANEKAAEAQALKSECESDLAEAIPALEASIKALNTLKPADITLVKSMANPPPGVKLVMSAICVMNDFKPDKINDPAGTGQKIFEYWGPAKRMLGDLNFLKKLFDYDKDNIPVAIMSRIRKEFIPNPDFDPSKVKNASSAAEGLCRWVIAMEIYDRVAKVVAPKKIKLKEAETELKETMELLKAKRSELKEVEDRLETLTTQFREMTLKKDSLEKQVDSCAKKLDRAEKLIGGLGGERTRWSEVAANLKMTYDNLAGDVLVASGVIAYLGAFTAKYRDECVKDWTKFCKSKQINCSLDFNLSKVLGDPVKIRAWNIAGLPADSFSNDNGVIVDMARRWSLMIDPQGQANKWIKNSEKERGLHVVKLTNSDYIRTLENCIQFGRPVLIENVGEELDPSLEPLLLKQTFKQGGVQCIKLGDNTVEYSEDFRLYITTKLRNPHYLPELQVKVSLLNFMITPQGLEDQLLGIVVAKERPELEQERNDLIVQSAENKKALKEIEDKILETLSASEGNILEDESAIKILNSSKVLSNEIQEKQEIADETEKKINQSRAGYRPVANHASILFFSISDLPNIDPMYQYSLVWFINLFILSINESPKSKKLDRRLGFLTDHFTYSLYCNVCRSLFEKDKLLFSFLLCANFMRAKGELGNEEFMFFLTGGVGLENKLPNPDSSWLSEKSWDEICRMCDLPAFKGFRQTFASEITEWQKIYDNREPQSAKMPGKWDAQLTEFQKMIVIRCIRPDKMIPIIISFVKVKLGDKFVQPPPFDLAKCYADSNSLSPLIFVLTPGADPMAALLKFAADQGFSDDKFNAISLGQGQGPIASKMIDSAMNVGSWVVLQNCHLAVSWMPALEKLCEDMSPAKVHNDFRLWLTSYPSEKFPVTVLQNGVKMTNEPPTGLRQNLLQSYLNDPISDPEFFNGCPNKEPIWEKLLFSLCFLHALVQERISFGPLGWNIPYGFNESDLRISVRQLQTFINEYHEVPFNALVYLTGHLNYGGRVTDDWDRRTLLSIVSIYYNKDVIGDPSYKYSPSGTYHPPPKSSYEDYIEYIKEFPLVQHPEIFGMHENVDISKDLLKTKTLFDSVLLTQTQTTGGSGGKKSDDTLNEIATDILSKMIAQFDLEVALEKYPVKYEESINTVLVQEMERFNRLTSVIRSTLINLQKAIKGLVVMNAELENLAGSLLIGKVPALWAKKSYPSLKPLGSYVNDLLERLNFLQKWMDYGKPSTFWISGFFFTQAFLTGALQNYARKYTIPIDRLGFQFKILQVDHMEKHPEDGVYVHGLYLDGARWDRKKGVLGEQFPKALYDLVPVIWMKPEQRDNMLDTTAYQCPVYKTSERRGVLSTTGHSTNYVLPVMIPTDKPVSHWINRGVAMLCQLDD</sequence>
<evidence type="ECO:0000256" key="1">
    <source>
        <dbReference type="ARBA" id="ARBA00004430"/>
    </source>
</evidence>
<evidence type="ECO:0000256" key="4">
    <source>
        <dbReference type="ARBA" id="ARBA00022701"/>
    </source>
</evidence>
<dbReference type="InterPro" id="IPR024743">
    <property type="entry name" value="Dynein_HC_stalk"/>
</dbReference>
<dbReference type="Pfam" id="PF03028">
    <property type="entry name" value="Dynein_heavy"/>
    <property type="match status" value="1"/>
</dbReference>
<dbReference type="InterPro" id="IPR041589">
    <property type="entry name" value="DNAH3_AAA_lid_1"/>
</dbReference>
<feature type="domain" description="Dynein heavy chain coiled coil stalk" evidence="15">
    <location>
        <begin position="491"/>
        <end position="835"/>
    </location>
</feature>
<dbReference type="GO" id="GO:0030286">
    <property type="term" value="C:dynein complex"/>
    <property type="evidence" value="ECO:0007669"/>
    <property type="project" value="UniProtKB-KW"/>
</dbReference>
<dbReference type="Gene3D" id="1.20.920.30">
    <property type="match status" value="1"/>
</dbReference>
<dbReference type="PANTHER" id="PTHR22878">
    <property type="entry name" value="DYNEIN HEAVY CHAIN 6, AXONEMAL-LIKE-RELATED"/>
    <property type="match status" value="1"/>
</dbReference>
<feature type="domain" description="Dynein heavy chain C-terminal" evidence="20">
    <location>
        <begin position="1628"/>
        <end position="1927"/>
    </location>
</feature>
<dbReference type="FunFam" id="1.20.920.20:FF:000006">
    <property type="entry name" value="Dynein, axonemal, heavy chain 6"/>
    <property type="match status" value="1"/>
</dbReference>
<dbReference type="Gene3D" id="1.10.8.720">
    <property type="entry name" value="Region D6 of dynein motor"/>
    <property type="match status" value="1"/>
</dbReference>
<evidence type="ECO:0000256" key="5">
    <source>
        <dbReference type="ARBA" id="ARBA00022741"/>
    </source>
</evidence>
<evidence type="ECO:0000256" key="13">
    <source>
        <dbReference type="SAM" id="Coils"/>
    </source>
</evidence>
<keyword evidence="11" id="KW-0206">Cytoskeleton</keyword>
<dbReference type="FunFam" id="3.40.50.300:FF:000362">
    <property type="entry name" value="Dynein, axonemal, heavy chain 6"/>
    <property type="match status" value="1"/>
</dbReference>
<evidence type="ECO:0000259" key="17">
    <source>
        <dbReference type="Pfam" id="PF12781"/>
    </source>
</evidence>
<dbReference type="GO" id="GO:0005874">
    <property type="term" value="C:microtubule"/>
    <property type="evidence" value="ECO:0007669"/>
    <property type="project" value="UniProtKB-KW"/>
</dbReference>
<evidence type="ECO:0000256" key="9">
    <source>
        <dbReference type="ARBA" id="ARBA00023069"/>
    </source>
</evidence>
<dbReference type="Pfam" id="PF12777">
    <property type="entry name" value="MT"/>
    <property type="match status" value="1"/>
</dbReference>
<evidence type="ECO:0000259" key="18">
    <source>
        <dbReference type="Pfam" id="PF17857"/>
    </source>
</evidence>
<feature type="domain" description="Dynein heavy chain AAA lid" evidence="19">
    <location>
        <begin position="1481"/>
        <end position="1619"/>
    </location>
</feature>
<keyword evidence="22" id="KW-1185">Reference proteome</keyword>
<feature type="domain" description="Dynein heavy chain 3 AAA+ lid" evidence="18">
    <location>
        <begin position="61"/>
        <end position="149"/>
    </location>
</feature>
<keyword evidence="7" id="KW-0243">Dynein</keyword>
<dbReference type="FunFam" id="1.20.1270.280:FF:000038">
    <property type="entry name" value="AT13908p"/>
    <property type="match status" value="1"/>
</dbReference>
<dbReference type="GO" id="GO:0005524">
    <property type="term" value="F:ATP binding"/>
    <property type="evidence" value="ECO:0007669"/>
    <property type="project" value="UniProtKB-KW"/>
</dbReference>
<dbReference type="EMBL" id="JAKMXF010000233">
    <property type="protein sequence ID" value="KAI6654114.1"/>
    <property type="molecule type" value="Genomic_DNA"/>
</dbReference>
<dbReference type="InterPro" id="IPR004273">
    <property type="entry name" value="Dynein_heavy_D6_P-loop"/>
</dbReference>
<dbReference type="FunFam" id="1.20.1270.280:FF:000037">
    <property type="entry name" value="Dynein, axonemal, heavy chain 7"/>
    <property type="match status" value="1"/>
</dbReference>
<dbReference type="InterPro" id="IPR041228">
    <property type="entry name" value="Dynein_C"/>
</dbReference>
<dbReference type="FunFam" id="1.20.920.30:FF:000002">
    <property type="entry name" value="Dynein axonemal heavy chain 3"/>
    <property type="match status" value="1"/>
</dbReference>
<dbReference type="FunFam" id="3.40.50.300:FF:000223">
    <property type="entry name" value="Dynein heavy chain 3, axonemal"/>
    <property type="match status" value="1"/>
</dbReference>
<accession>A0AAV7K071</accession>
<feature type="domain" description="Dynein heavy chain ATP-binding dynein motor region" evidence="17">
    <location>
        <begin position="865"/>
        <end position="1086"/>
    </location>
</feature>
<dbReference type="Gene3D" id="3.10.490.20">
    <property type="match status" value="1"/>
</dbReference>
<comment type="caution">
    <text evidence="21">The sequence shown here is derived from an EMBL/GenBank/DDBJ whole genome shotgun (WGS) entry which is preliminary data.</text>
</comment>
<evidence type="ECO:0000313" key="22">
    <source>
        <dbReference type="Proteomes" id="UP001165289"/>
    </source>
</evidence>
<dbReference type="InterPro" id="IPR035706">
    <property type="entry name" value="AAA_9"/>
</dbReference>
<dbReference type="Gene3D" id="1.10.8.1220">
    <property type="match status" value="1"/>
</dbReference>
<dbReference type="FunFam" id="3.40.50.300:FF:002141">
    <property type="entry name" value="Dynein heavy chain"/>
    <property type="match status" value="1"/>
</dbReference>
<evidence type="ECO:0000259" key="14">
    <source>
        <dbReference type="Pfam" id="PF03028"/>
    </source>
</evidence>
<dbReference type="FunFam" id="1.10.8.720:FF:000001">
    <property type="entry name" value="dynein heavy chain 7, axonemal"/>
    <property type="match status" value="1"/>
</dbReference>
<evidence type="ECO:0000313" key="21">
    <source>
        <dbReference type="EMBL" id="KAI6654114.1"/>
    </source>
</evidence>
<dbReference type="GO" id="GO:0045505">
    <property type="term" value="F:dynein intermediate chain binding"/>
    <property type="evidence" value="ECO:0007669"/>
    <property type="project" value="InterPro"/>
</dbReference>
<dbReference type="GO" id="GO:0051959">
    <property type="term" value="F:dynein light intermediate chain binding"/>
    <property type="evidence" value="ECO:0007669"/>
    <property type="project" value="InterPro"/>
</dbReference>
<dbReference type="Pfam" id="PF18198">
    <property type="entry name" value="AAA_lid_11"/>
    <property type="match status" value="1"/>
</dbReference>
<evidence type="ECO:0000259" key="15">
    <source>
        <dbReference type="Pfam" id="PF12777"/>
    </source>
</evidence>
<dbReference type="Gene3D" id="1.20.1270.280">
    <property type="match status" value="1"/>
</dbReference>
<dbReference type="InterPro" id="IPR027417">
    <property type="entry name" value="P-loop_NTPase"/>
</dbReference>
<evidence type="ECO:0000256" key="6">
    <source>
        <dbReference type="ARBA" id="ARBA00022840"/>
    </source>
</evidence>
<keyword evidence="4" id="KW-0493">Microtubule</keyword>
<dbReference type="InterPro" id="IPR026983">
    <property type="entry name" value="DHC"/>
</dbReference>
<name>A0AAV7K071_9METZ</name>
<dbReference type="InterPro" id="IPR041658">
    <property type="entry name" value="AAA_lid_11"/>
</dbReference>
<keyword evidence="10" id="KW-0505">Motor protein</keyword>
<dbReference type="GO" id="GO:0005930">
    <property type="term" value="C:axoneme"/>
    <property type="evidence" value="ECO:0007669"/>
    <property type="project" value="UniProtKB-SubCell"/>
</dbReference>
<evidence type="ECO:0000256" key="7">
    <source>
        <dbReference type="ARBA" id="ARBA00023017"/>
    </source>
</evidence>
<keyword evidence="3" id="KW-0963">Cytoplasm</keyword>
<evidence type="ECO:0000256" key="3">
    <source>
        <dbReference type="ARBA" id="ARBA00022490"/>
    </source>
</evidence>
<evidence type="ECO:0000259" key="20">
    <source>
        <dbReference type="Pfam" id="PF18199"/>
    </source>
</evidence>
<feature type="domain" description="Dynein heavy chain AAA module D4" evidence="16">
    <location>
        <begin position="217"/>
        <end position="477"/>
    </location>
</feature>
<dbReference type="Proteomes" id="UP001165289">
    <property type="component" value="Unassembled WGS sequence"/>
</dbReference>
<evidence type="ECO:0000259" key="16">
    <source>
        <dbReference type="Pfam" id="PF12780"/>
    </source>
</evidence>